<evidence type="ECO:0000256" key="1">
    <source>
        <dbReference type="ARBA" id="ARBA00004141"/>
    </source>
</evidence>
<keyword evidence="4 7" id="KW-0812">Transmembrane</keyword>
<reference evidence="9" key="1">
    <citation type="journal article" date="2019" name="Int. J. Syst. Evol. Microbiol.">
        <title>The Global Catalogue of Microorganisms (GCM) 10K type strain sequencing project: providing services to taxonomists for standard genome sequencing and annotation.</title>
        <authorList>
            <consortium name="The Broad Institute Genomics Platform"/>
            <consortium name="The Broad Institute Genome Sequencing Center for Infectious Disease"/>
            <person name="Wu L."/>
            <person name="Ma J."/>
        </authorList>
    </citation>
    <scope>NUCLEOTIDE SEQUENCE [LARGE SCALE GENOMIC DNA]</scope>
    <source>
        <strain evidence="9">JCM 13249</strain>
    </source>
</reference>
<keyword evidence="3" id="KW-1003">Cell membrane</keyword>
<gene>
    <name evidence="8" type="ORF">GCM10009681_37770</name>
</gene>
<feature type="transmembrane region" description="Helical" evidence="7">
    <location>
        <begin position="95"/>
        <end position="117"/>
    </location>
</feature>
<feature type="transmembrane region" description="Helical" evidence="7">
    <location>
        <begin position="123"/>
        <end position="144"/>
    </location>
</feature>
<feature type="transmembrane region" description="Helical" evidence="7">
    <location>
        <begin position="66"/>
        <end position="83"/>
    </location>
</feature>
<comment type="caution">
    <text evidence="8">The sequence shown here is derived from an EMBL/GenBank/DDBJ whole genome shotgun (WGS) entry which is preliminary data.</text>
</comment>
<dbReference type="PANTHER" id="PTHR36838:SF1">
    <property type="entry name" value="SLR1864 PROTEIN"/>
    <property type="match status" value="1"/>
</dbReference>
<dbReference type="Pfam" id="PF03547">
    <property type="entry name" value="Mem_trans"/>
    <property type="match status" value="1"/>
</dbReference>
<dbReference type="EMBL" id="BAAALS010000018">
    <property type="protein sequence ID" value="GAA1763141.1"/>
    <property type="molecule type" value="Genomic_DNA"/>
</dbReference>
<evidence type="ECO:0000313" key="9">
    <source>
        <dbReference type="Proteomes" id="UP001500655"/>
    </source>
</evidence>
<feature type="transmembrane region" description="Helical" evidence="7">
    <location>
        <begin position="254"/>
        <end position="273"/>
    </location>
</feature>
<feature type="transmembrane region" description="Helical" evidence="7">
    <location>
        <begin position="193"/>
        <end position="214"/>
    </location>
</feature>
<dbReference type="RefSeq" id="WP_344083416.1">
    <property type="nucleotide sequence ID" value="NZ_BAAALS010000018.1"/>
</dbReference>
<keyword evidence="9" id="KW-1185">Reference proteome</keyword>
<keyword evidence="6 7" id="KW-0472">Membrane</keyword>
<accession>A0ABP4WXQ5</accession>
<dbReference type="PANTHER" id="PTHR36838">
    <property type="entry name" value="AUXIN EFFLUX CARRIER FAMILY PROTEIN"/>
    <property type="match status" value="1"/>
</dbReference>
<evidence type="ECO:0000256" key="5">
    <source>
        <dbReference type="ARBA" id="ARBA00022989"/>
    </source>
</evidence>
<sequence length="306" mass="31805">MSPDLLLKLVAIFVVIAIGFAAGRARVVGPTAADTLSAATFTIFAPALLFRTMAGIELADLPWRMLAVYFVPTVLLLLGCYAWQRWRGVDAVGSVVRGLAVTFSNMVQLGIPLMAALFGTAGLTLHIALISLHALILLTMATVLAEVNRDGPVRARIGQTVRRSVIHPVTLPILLGLGYSATGLPLPALADDVLATLGIAVVPLSLVTIGLSLAQYGLRDSGRTAAGLALTKLVTHPLLVLAAAWLVGLHGLPLTVAVLCAALPTGANVLLFAGRYGARQAEATATIVLATVAFAATVTAWLFVLI</sequence>
<name>A0ABP4WXQ5_9ACTN</name>
<feature type="transmembrane region" description="Helical" evidence="7">
    <location>
        <begin position="285"/>
        <end position="304"/>
    </location>
</feature>
<feature type="transmembrane region" description="Helical" evidence="7">
    <location>
        <begin position="6"/>
        <end position="23"/>
    </location>
</feature>
<evidence type="ECO:0000256" key="2">
    <source>
        <dbReference type="ARBA" id="ARBA00022448"/>
    </source>
</evidence>
<evidence type="ECO:0000256" key="4">
    <source>
        <dbReference type="ARBA" id="ARBA00022692"/>
    </source>
</evidence>
<dbReference type="Proteomes" id="UP001500655">
    <property type="component" value="Unassembled WGS sequence"/>
</dbReference>
<comment type="subcellular location">
    <subcellularLocation>
        <location evidence="1">Membrane</location>
        <topology evidence="1">Multi-pass membrane protein</topology>
    </subcellularLocation>
</comment>
<keyword evidence="5 7" id="KW-1133">Transmembrane helix</keyword>
<evidence type="ECO:0000313" key="8">
    <source>
        <dbReference type="EMBL" id="GAA1763141.1"/>
    </source>
</evidence>
<feature type="transmembrane region" description="Helical" evidence="7">
    <location>
        <begin position="226"/>
        <end position="248"/>
    </location>
</feature>
<keyword evidence="2" id="KW-0813">Transport</keyword>
<proteinExistence type="predicted"/>
<dbReference type="InterPro" id="IPR004776">
    <property type="entry name" value="Mem_transp_PIN-like"/>
</dbReference>
<organism evidence="8 9">
    <name type="scientific">Luedemannella helvata</name>
    <dbReference type="NCBI Taxonomy" id="349315"/>
    <lineage>
        <taxon>Bacteria</taxon>
        <taxon>Bacillati</taxon>
        <taxon>Actinomycetota</taxon>
        <taxon>Actinomycetes</taxon>
        <taxon>Micromonosporales</taxon>
        <taxon>Micromonosporaceae</taxon>
        <taxon>Luedemannella</taxon>
    </lineage>
</organism>
<evidence type="ECO:0000256" key="7">
    <source>
        <dbReference type="SAM" id="Phobius"/>
    </source>
</evidence>
<feature type="transmembrane region" description="Helical" evidence="7">
    <location>
        <begin position="165"/>
        <end position="181"/>
    </location>
</feature>
<evidence type="ECO:0000256" key="6">
    <source>
        <dbReference type="ARBA" id="ARBA00023136"/>
    </source>
</evidence>
<evidence type="ECO:0000256" key="3">
    <source>
        <dbReference type="ARBA" id="ARBA00022475"/>
    </source>
</evidence>
<protein>
    <submittedName>
        <fullName evidence="8">AEC family transporter</fullName>
    </submittedName>
</protein>